<proteinExistence type="predicted"/>
<name>A0A2S6NGY2_RHOGL</name>
<comment type="caution">
    <text evidence="3">The sequence shown here is derived from an EMBL/GenBank/DDBJ whole genome shotgun (WGS) entry which is preliminary data.</text>
</comment>
<dbReference type="PANTHER" id="PTHR43395:SF10">
    <property type="entry name" value="CHEMOTAXIS PROTEIN CHEA"/>
    <property type="match status" value="1"/>
</dbReference>
<evidence type="ECO:0000313" key="3">
    <source>
        <dbReference type="EMBL" id="PPQ33888.1"/>
    </source>
</evidence>
<dbReference type="AlphaFoldDB" id="A0A2S6NGY2"/>
<dbReference type="CDD" id="cd12915">
    <property type="entry name" value="PDC2_DGC_like"/>
    <property type="match status" value="1"/>
</dbReference>
<accession>A0A2S6NGY2</accession>
<evidence type="ECO:0000256" key="1">
    <source>
        <dbReference type="SAM" id="MobiDB-lite"/>
    </source>
</evidence>
<dbReference type="RefSeq" id="WP_104519307.1">
    <property type="nucleotide sequence ID" value="NZ_NHRY01000136.1"/>
</dbReference>
<dbReference type="PANTHER" id="PTHR43395">
    <property type="entry name" value="SENSOR HISTIDINE KINASE CHEA"/>
    <property type="match status" value="1"/>
</dbReference>
<dbReference type="Pfam" id="PF02518">
    <property type="entry name" value="HATPase_c"/>
    <property type="match status" value="1"/>
</dbReference>
<feature type="domain" description="Histidine kinase/HSP90-like ATPase" evidence="2">
    <location>
        <begin position="144"/>
        <end position="248"/>
    </location>
</feature>
<protein>
    <recommendedName>
        <fullName evidence="2">Histidine kinase/HSP90-like ATPase domain-containing protein</fullName>
    </recommendedName>
</protein>
<keyword evidence="4" id="KW-1185">Reference proteome</keyword>
<feature type="region of interest" description="Disordered" evidence="1">
    <location>
        <begin position="305"/>
        <end position="333"/>
    </location>
</feature>
<evidence type="ECO:0000259" key="2">
    <source>
        <dbReference type="Pfam" id="PF02518"/>
    </source>
</evidence>
<dbReference type="OrthoDB" id="9803176at2"/>
<dbReference type="InterPro" id="IPR003594">
    <property type="entry name" value="HATPase_dom"/>
</dbReference>
<dbReference type="InterPro" id="IPR051315">
    <property type="entry name" value="Bact_Chemotaxis_CheA"/>
</dbReference>
<gene>
    <name evidence="3" type="ORF">CCS01_13155</name>
</gene>
<dbReference type="SUPFAM" id="SSF55874">
    <property type="entry name" value="ATPase domain of HSP90 chaperone/DNA topoisomerase II/histidine kinase"/>
    <property type="match status" value="1"/>
</dbReference>
<sequence>MHEIETKLCSQPAWTSNEANGSVGVEALREELRHDLARLTDVLGSDFATSGHRVVLSQPQLRMMEKVAGEILAGDEGLSASPTLRELLQDLISLSKLDVKRALSQHGRGVAALADRLEKELQPIIVQGDDVSLPPDLFSAFFRSLVHVFRNAVAHGIEPPDERVLAGKAAAGLIRCDVHDRGGWVEMVIEDDGRGVDRSVLEAKLVASGEARTQVERLPLEEVLFRPGLTSRESADEILGRGIGLAAVWPICLSRRFEAPDGRLMGFVVSPIRIDNFGKSFARLLPAGDASFALYRRDGTLITRYPPVDRNGNETPAAMPGSNRLPGSPGGDVNQKGRLIVSRPLTHFPLVVVASASTLPDGAAGSSRPAYQGKASGSGNRAL</sequence>
<dbReference type="InterPro" id="IPR036890">
    <property type="entry name" value="HATPase_C_sf"/>
</dbReference>
<reference evidence="3 4" key="1">
    <citation type="journal article" date="2018" name="Arch. Microbiol.">
        <title>New insights into the metabolic potential of the phototrophic purple bacterium Rhodopila globiformis DSM 161(T) from its draft genome sequence and evidence for a vanadium-dependent nitrogenase.</title>
        <authorList>
            <person name="Imhoff J.F."/>
            <person name="Rahn T."/>
            <person name="Kunzel S."/>
            <person name="Neulinger S.C."/>
        </authorList>
    </citation>
    <scope>NUCLEOTIDE SEQUENCE [LARGE SCALE GENOMIC DNA]</scope>
    <source>
        <strain evidence="3 4">DSM 161</strain>
    </source>
</reference>
<evidence type="ECO:0000313" key="4">
    <source>
        <dbReference type="Proteomes" id="UP000239724"/>
    </source>
</evidence>
<dbReference type="Proteomes" id="UP000239724">
    <property type="component" value="Unassembled WGS sequence"/>
</dbReference>
<dbReference type="EMBL" id="NHRY01000136">
    <property type="protein sequence ID" value="PPQ33888.1"/>
    <property type="molecule type" value="Genomic_DNA"/>
</dbReference>
<dbReference type="Gene3D" id="3.30.450.20">
    <property type="entry name" value="PAS domain"/>
    <property type="match status" value="1"/>
</dbReference>
<feature type="region of interest" description="Disordered" evidence="1">
    <location>
        <begin position="359"/>
        <end position="383"/>
    </location>
</feature>
<organism evidence="3 4">
    <name type="scientific">Rhodopila globiformis</name>
    <name type="common">Rhodopseudomonas globiformis</name>
    <dbReference type="NCBI Taxonomy" id="1071"/>
    <lineage>
        <taxon>Bacteria</taxon>
        <taxon>Pseudomonadati</taxon>
        <taxon>Pseudomonadota</taxon>
        <taxon>Alphaproteobacteria</taxon>
        <taxon>Acetobacterales</taxon>
        <taxon>Acetobacteraceae</taxon>
        <taxon>Rhodopila</taxon>
    </lineage>
</organism>
<dbReference type="Gene3D" id="3.30.565.10">
    <property type="entry name" value="Histidine kinase-like ATPase, C-terminal domain"/>
    <property type="match status" value="1"/>
</dbReference>